<comment type="caution">
    <text evidence="2">The sequence shown here is derived from an EMBL/GenBank/DDBJ whole genome shotgun (WGS) entry which is preliminary data.</text>
</comment>
<dbReference type="OrthoDB" id="9777711at2"/>
<dbReference type="EMBL" id="NITZ01000008">
    <property type="protein sequence ID" value="PHM48855.1"/>
    <property type="molecule type" value="Genomic_DNA"/>
</dbReference>
<dbReference type="PANTHER" id="PTHR11941">
    <property type="entry name" value="ENOYL-COA HYDRATASE-RELATED"/>
    <property type="match status" value="1"/>
</dbReference>
<comment type="similarity">
    <text evidence="1">Belongs to the enoyl-CoA hydratase/isomerase family.</text>
</comment>
<dbReference type="Gene3D" id="1.20.5.1610">
    <property type="match status" value="1"/>
</dbReference>
<name>A0A2D0JR96_9GAMM</name>
<evidence type="ECO:0000256" key="1">
    <source>
        <dbReference type="ARBA" id="ARBA00005254"/>
    </source>
</evidence>
<organism evidence="2 3">
    <name type="scientific">Xenorhabdus miraniensis</name>
    <dbReference type="NCBI Taxonomy" id="351674"/>
    <lineage>
        <taxon>Bacteria</taxon>
        <taxon>Pseudomonadati</taxon>
        <taxon>Pseudomonadota</taxon>
        <taxon>Gammaproteobacteria</taxon>
        <taxon>Enterobacterales</taxon>
        <taxon>Morganellaceae</taxon>
        <taxon>Xenorhabdus</taxon>
    </lineage>
</organism>
<dbReference type="GO" id="GO:0006635">
    <property type="term" value="P:fatty acid beta-oxidation"/>
    <property type="evidence" value="ECO:0007669"/>
    <property type="project" value="TreeGrafter"/>
</dbReference>
<accession>A0A2D0JR96</accession>
<sequence>MIIERDFGSVRVLILNHENKHNPFNEKLENVTKDILNKADLDTNIKAIVVYGGKNRSFSSGGDFNEVKKLIGENVEHWIDRVIDLYNAVLNIKKPTIAAVDGYAIGMGFQFAMMFDQRIMSNEARFVMPELKHGIGCSVGATILNFTHGYNLMRKIVFECEELSSELCLKYNIVNQVTDKEVLLEAAIERAHLLTTYPEASYSNTKKFMNKRFIDALEKCRQESKLVHKNSFGARDAQKHFQKVLGEKY</sequence>
<keyword evidence="3" id="KW-1185">Reference proteome</keyword>
<dbReference type="SUPFAM" id="SSF52096">
    <property type="entry name" value="ClpP/crotonase"/>
    <property type="match status" value="1"/>
</dbReference>
<proteinExistence type="inferred from homology"/>
<dbReference type="RefSeq" id="WP_099114232.1">
    <property type="nucleotide sequence ID" value="NZ_CAWNQI010000117.1"/>
</dbReference>
<evidence type="ECO:0000313" key="3">
    <source>
        <dbReference type="Proteomes" id="UP000221980"/>
    </source>
</evidence>
<dbReference type="GO" id="GO:0003824">
    <property type="term" value="F:catalytic activity"/>
    <property type="evidence" value="ECO:0007669"/>
    <property type="project" value="UniProtKB-ARBA"/>
</dbReference>
<evidence type="ECO:0000313" key="2">
    <source>
        <dbReference type="EMBL" id="PHM48855.1"/>
    </source>
</evidence>
<dbReference type="AlphaFoldDB" id="A0A2D0JR96"/>
<dbReference type="InterPro" id="IPR001753">
    <property type="entry name" value="Enoyl-CoA_hydra/iso"/>
</dbReference>
<dbReference type="InterPro" id="IPR029045">
    <property type="entry name" value="ClpP/crotonase-like_dom_sf"/>
</dbReference>
<dbReference type="PANTHER" id="PTHR11941:SF54">
    <property type="entry name" value="ENOYL-COA HYDRATASE, MITOCHONDRIAL"/>
    <property type="match status" value="1"/>
</dbReference>
<dbReference type="Proteomes" id="UP000221980">
    <property type="component" value="Unassembled WGS sequence"/>
</dbReference>
<reference evidence="2 3" key="1">
    <citation type="journal article" date="2017" name="Nat. Microbiol.">
        <title>Natural product diversity associated with the nematode symbionts Photorhabdus and Xenorhabdus.</title>
        <authorList>
            <person name="Tobias N.J."/>
            <person name="Wolff H."/>
            <person name="Djahanschiri B."/>
            <person name="Grundmann F."/>
            <person name="Kronenwerth M."/>
            <person name="Shi Y.M."/>
            <person name="Simonyi S."/>
            <person name="Grun P."/>
            <person name="Shapiro-Ilan D."/>
            <person name="Pidot S.J."/>
            <person name="Stinear T.P."/>
            <person name="Ebersberger I."/>
            <person name="Bode H.B."/>
        </authorList>
    </citation>
    <scope>NUCLEOTIDE SEQUENCE [LARGE SCALE GENOMIC DNA]</scope>
    <source>
        <strain evidence="2 3">DSM 17902</strain>
    </source>
</reference>
<dbReference type="Gene3D" id="3.90.226.10">
    <property type="entry name" value="2-enoyl-CoA Hydratase, Chain A, domain 1"/>
    <property type="match status" value="1"/>
</dbReference>
<dbReference type="Pfam" id="PF00378">
    <property type="entry name" value="ECH_1"/>
    <property type="match status" value="1"/>
</dbReference>
<gene>
    <name evidence="2" type="ORF">Xmir_02001</name>
</gene>
<protein>
    <submittedName>
        <fullName evidence="2">2,3-dehydroadipyl-CoA hydratase</fullName>
    </submittedName>
</protein>
<dbReference type="CDD" id="cd06558">
    <property type="entry name" value="crotonase-like"/>
    <property type="match status" value="1"/>
</dbReference>